<dbReference type="Proteomes" id="UP000297245">
    <property type="component" value="Unassembled WGS sequence"/>
</dbReference>
<accession>A0A4S8KJR2</accession>
<name>A0A4S8KJR2_DENBC</name>
<organism evidence="1 2">
    <name type="scientific">Dendrothele bispora (strain CBS 962.96)</name>
    <dbReference type="NCBI Taxonomy" id="1314807"/>
    <lineage>
        <taxon>Eukaryota</taxon>
        <taxon>Fungi</taxon>
        <taxon>Dikarya</taxon>
        <taxon>Basidiomycota</taxon>
        <taxon>Agaricomycotina</taxon>
        <taxon>Agaricomycetes</taxon>
        <taxon>Agaricomycetidae</taxon>
        <taxon>Agaricales</taxon>
        <taxon>Agaricales incertae sedis</taxon>
        <taxon>Dendrothele</taxon>
    </lineage>
</organism>
<dbReference type="AlphaFoldDB" id="A0A4S8KJR2"/>
<proteinExistence type="predicted"/>
<reference evidence="1 2" key="1">
    <citation type="journal article" date="2019" name="Nat. Ecol. Evol.">
        <title>Megaphylogeny resolves global patterns of mushroom evolution.</title>
        <authorList>
            <person name="Varga T."/>
            <person name="Krizsan K."/>
            <person name="Foldi C."/>
            <person name="Dima B."/>
            <person name="Sanchez-Garcia M."/>
            <person name="Sanchez-Ramirez S."/>
            <person name="Szollosi G.J."/>
            <person name="Szarkandi J.G."/>
            <person name="Papp V."/>
            <person name="Albert L."/>
            <person name="Andreopoulos W."/>
            <person name="Angelini C."/>
            <person name="Antonin V."/>
            <person name="Barry K.W."/>
            <person name="Bougher N.L."/>
            <person name="Buchanan P."/>
            <person name="Buyck B."/>
            <person name="Bense V."/>
            <person name="Catcheside P."/>
            <person name="Chovatia M."/>
            <person name="Cooper J."/>
            <person name="Damon W."/>
            <person name="Desjardin D."/>
            <person name="Finy P."/>
            <person name="Geml J."/>
            <person name="Haridas S."/>
            <person name="Hughes K."/>
            <person name="Justo A."/>
            <person name="Karasinski D."/>
            <person name="Kautmanova I."/>
            <person name="Kiss B."/>
            <person name="Kocsube S."/>
            <person name="Kotiranta H."/>
            <person name="LaButti K.M."/>
            <person name="Lechner B.E."/>
            <person name="Liimatainen K."/>
            <person name="Lipzen A."/>
            <person name="Lukacs Z."/>
            <person name="Mihaltcheva S."/>
            <person name="Morgado L.N."/>
            <person name="Niskanen T."/>
            <person name="Noordeloos M.E."/>
            <person name="Ohm R.A."/>
            <person name="Ortiz-Santana B."/>
            <person name="Ovrebo C."/>
            <person name="Racz N."/>
            <person name="Riley R."/>
            <person name="Savchenko A."/>
            <person name="Shiryaev A."/>
            <person name="Soop K."/>
            <person name="Spirin V."/>
            <person name="Szebenyi C."/>
            <person name="Tomsovsky M."/>
            <person name="Tulloss R.E."/>
            <person name="Uehling J."/>
            <person name="Grigoriev I.V."/>
            <person name="Vagvolgyi C."/>
            <person name="Papp T."/>
            <person name="Martin F.M."/>
            <person name="Miettinen O."/>
            <person name="Hibbett D.S."/>
            <person name="Nagy L.G."/>
        </authorList>
    </citation>
    <scope>NUCLEOTIDE SEQUENCE [LARGE SCALE GENOMIC DNA]</scope>
    <source>
        <strain evidence="1 2">CBS 962.96</strain>
    </source>
</reference>
<evidence type="ECO:0000313" key="2">
    <source>
        <dbReference type="Proteomes" id="UP000297245"/>
    </source>
</evidence>
<dbReference type="EMBL" id="ML181604">
    <property type="protein sequence ID" value="THU75734.1"/>
    <property type="molecule type" value="Genomic_DNA"/>
</dbReference>
<feature type="non-terminal residue" evidence="1">
    <location>
        <position position="1"/>
    </location>
</feature>
<protein>
    <submittedName>
        <fullName evidence="1">Uncharacterized protein</fullName>
    </submittedName>
</protein>
<sequence length="150" mass="16488">LNGRKRLQQEFTATSKLNEDASLSTSAVAWQSEASWRGLRDSNTIREESFWRDSIPDAPRSDRELSIIKKQRSLGLGLPVAKGKFNTFAQAATAVQVGSRGDGDWKDVVMDIRPIARGPAGVYVSRETISEYEEFEDRSVIGNGTVGVAV</sequence>
<gene>
    <name evidence="1" type="ORF">K435DRAFT_814073</name>
</gene>
<dbReference type="OrthoDB" id="2535105at2759"/>
<evidence type="ECO:0000313" key="1">
    <source>
        <dbReference type="EMBL" id="THU75734.1"/>
    </source>
</evidence>
<keyword evidence="2" id="KW-1185">Reference proteome</keyword>